<evidence type="ECO:0000313" key="2">
    <source>
        <dbReference type="EMBL" id="EXB51005.1"/>
    </source>
</evidence>
<accession>W9QQP7</accession>
<dbReference type="AlphaFoldDB" id="W9QQP7"/>
<evidence type="ECO:0000313" key="3">
    <source>
        <dbReference type="Proteomes" id="UP000030645"/>
    </source>
</evidence>
<feature type="compositionally biased region" description="Polar residues" evidence="1">
    <location>
        <begin position="1"/>
        <end position="10"/>
    </location>
</feature>
<gene>
    <name evidence="2" type="ORF">L484_023707</name>
</gene>
<protein>
    <submittedName>
        <fullName evidence="2">Uncharacterized protein</fullName>
    </submittedName>
</protein>
<feature type="region of interest" description="Disordered" evidence="1">
    <location>
        <begin position="1"/>
        <end position="23"/>
    </location>
</feature>
<dbReference type="EMBL" id="KE344020">
    <property type="protein sequence ID" value="EXB51005.1"/>
    <property type="molecule type" value="Genomic_DNA"/>
</dbReference>
<name>W9QQP7_9ROSA</name>
<organism evidence="2 3">
    <name type="scientific">Morus notabilis</name>
    <dbReference type="NCBI Taxonomy" id="981085"/>
    <lineage>
        <taxon>Eukaryota</taxon>
        <taxon>Viridiplantae</taxon>
        <taxon>Streptophyta</taxon>
        <taxon>Embryophyta</taxon>
        <taxon>Tracheophyta</taxon>
        <taxon>Spermatophyta</taxon>
        <taxon>Magnoliopsida</taxon>
        <taxon>eudicotyledons</taxon>
        <taxon>Gunneridae</taxon>
        <taxon>Pentapetalae</taxon>
        <taxon>rosids</taxon>
        <taxon>fabids</taxon>
        <taxon>Rosales</taxon>
        <taxon>Moraceae</taxon>
        <taxon>Moreae</taxon>
        <taxon>Morus</taxon>
    </lineage>
</organism>
<evidence type="ECO:0000256" key="1">
    <source>
        <dbReference type="SAM" id="MobiDB-lite"/>
    </source>
</evidence>
<proteinExistence type="predicted"/>
<sequence>MSFSRQTLDHSINAPRPEEYGSDIMSMRGGDLAGNLLRTLLRRELQQLWVDEKTGKAIRRLKAYGSWS</sequence>
<dbReference type="Proteomes" id="UP000030645">
    <property type="component" value="Unassembled WGS sequence"/>
</dbReference>
<reference evidence="3" key="1">
    <citation type="submission" date="2013-01" db="EMBL/GenBank/DDBJ databases">
        <title>Draft Genome Sequence of a Mulberry Tree, Morus notabilis C.K. Schneid.</title>
        <authorList>
            <person name="He N."/>
            <person name="Zhao S."/>
        </authorList>
    </citation>
    <scope>NUCLEOTIDE SEQUENCE</scope>
</reference>
<keyword evidence="3" id="KW-1185">Reference proteome</keyword>